<comment type="caution">
    <text evidence="1">The sequence shown here is derived from an EMBL/GenBank/DDBJ whole genome shotgun (WGS) entry which is preliminary data.</text>
</comment>
<dbReference type="EMBL" id="AMGM01000005">
    <property type="protein sequence ID" value="EKB50756.1"/>
    <property type="molecule type" value="Genomic_DNA"/>
</dbReference>
<proteinExistence type="predicted"/>
<organism evidence="1 2">
    <name type="scientific">Cecembia lonarensis (strain CCUG 58316 / KCTC 22772 / LW9)</name>
    <dbReference type="NCBI Taxonomy" id="1225176"/>
    <lineage>
        <taxon>Bacteria</taxon>
        <taxon>Pseudomonadati</taxon>
        <taxon>Bacteroidota</taxon>
        <taxon>Cytophagia</taxon>
        <taxon>Cytophagales</taxon>
        <taxon>Cyclobacteriaceae</taxon>
        <taxon>Cecembia</taxon>
    </lineage>
</organism>
<name>K1L7Y7_CECL9</name>
<evidence type="ECO:0000313" key="1">
    <source>
        <dbReference type="EMBL" id="EKB50756.1"/>
    </source>
</evidence>
<dbReference type="Proteomes" id="UP000004478">
    <property type="component" value="Unassembled WGS sequence"/>
</dbReference>
<keyword evidence="2" id="KW-1185">Reference proteome</keyword>
<evidence type="ECO:0000313" key="2">
    <source>
        <dbReference type="Proteomes" id="UP000004478"/>
    </source>
</evidence>
<gene>
    <name evidence="1" type="ORF">B879_00501</name>
</gene>
<dbReference type="AlphaFoldDB" id="K1L7Y7"/>
<reference evidence="1 2" key="1">
    <citation type="journal article" date="2012" name="J. Bacteriol.">
        <title>Draft Genome Sequence of Cecembia lonarensis Strain LW9T, Isolated from Lonar Lake, a Haloalkaline Lake in India.</title>
        <authorList>
            <person name="Shivaji S."/>
            <person name="Ara S."/>
            <person name="Singh A."/>
            <person name="Pinnaka A.K."/>
        </authorList>
    </citation>
    <scope>NUCLEOTIDE SEQUENCE [LARGE SCALE GENOMIC DNA]</scope>
    <source>
        <strain evidence="1 2">LW9</strain>
    </source>
</reference>
<sequence>MQWSLERIIPQGILGDNQRMRLVKEYLKKIKTEKLSKTKRS</sequence>
<accession>K1L7Y7</accession>
<protein>
    <submittedName>
        <fullName evidence="1">Uncharacterized protein</fullName>
    </submittedName>
</protein>